<name>A0A1J7BL63_9ACTN</name>
<dbReference type="AlphaFoldDB" id="A0A1J7BL63"/>
<protein>
    <recommendedName>
        <fullName evidence="1">AB hydrolase-1 domain-containing protein</fullName>
    </recommendedName>
</protein>
<dbReference type="STRING" id="1428644.BIV57_00670"/>
<evidence type="ECO:0000259" key="1">
    <source>
        <dbReference type="Pfam" id="PF00561"/>
    </source>
</evidence>
<dbReference type="Proteomes" id="UP000243342">
    <property type="component" value="Unassembled WGS sequence"/>
</dbReference>
<feature type="domain" description="AB hydrolase-1" evidence="1">
    <location>
        <begin position="6"/>
        <end position="105"/>
    </location>
</feature>
<comment type="caution">
    <text evidence="2">The sequence shown here is derived from an EMBL/GenBank/DDBJ whole genome shotgun (WGS) entry which is preliminary data.</text>
</comment>
<sequence>MSGDGPPLLLHPGIYQIGAHWSAAGYTPALASAFTVVEIDPLAHGSSAAPVDPDEYRLDRRAADVVAVLDDIGADRAVYWGYSMGGWVGCGLALHAPDRLAGLVVGGWDPAGGIEVAYAHARRTLALPDDVEWTTLLRESARRLPPQAAVINAGTEAAFDACHRSLEHSPDLSPALSRLAVPLMLYTGESDPYHGGAAAVAARTGAHFAGIPDRDHAGAWYPAFEVLPRVAPFLHTASVSMRQPIEPR</sequence>
<evidence type="ECO:0000313" key="3">
    <source>
        <dbReference type="Proteomes" id="UP000243342"/>
    </source>
</evidence>
<dbReference type="Pfam" id="PF00561">
    <property type="entry name" value="Abhydrolase_1"/>
    <property type="match status" value="1"/>
</dbReference>
<evidence type="ECO:0000313" key="2">
    <source>
        <dbReference type="EMBL" id="OIV39390.1"/>
    </source>
</evidence>
<dbReference type="InterPro" id="IPR029058">
    <property type="entry name" value="AB_hydrolase_fold"/>
</dbReference>
<dbReference type="GO" id="GO:0003824">
    <property type="term" value="F:catalytic activity"/>
    <property type="evidence" value="ECO:0007669"/>
    <property type="project" value="UniProtKB-ARBA"/>
</dbReference>
<dbReference type="EMBL" id="MLCF01000002">
    <property type="protein sequence ID" value="OIV39390.1"/>
    <property type="molecule type" value="Genomic_DNA"/>
</dbReference>
<dbReference type="Gene3D" id="3.40.50.1820">
    <property type="entry name" value="alpha/beta hydrolase"/>
    <property type="match status" value="1"/>
</dbReference>
<proteinExistence type="predicted"/>
<keyword evidence="3" id="KW-1185">Reference proteome</keyword>
<dbReference type="InterPro" id="IPR000073">
    <property type="entry name" value="AB_hydrolase_1"/>
</dbReference>
<dbReference type="InterPro" id="IPR050471">
    <property type="entry name" value="AB_hydrolase"/>
</dbReference>
<gene>
    <name evidence="2" type="ORF">BIV57_00670</name>
</gene>
<dbReference type="PANTHER" id="PTHR43433:SF5">
    <property type="entry name" value="AB HYDROLASE-1 DOMAIN-CONTAINING PROTEIN"/>
    <property type="match status" value="1"/>
</dbReference>
<organism evidence="2 3">
    <name type="scientific">Mangrovactinospora gilvigrisea</name>
    <dbReference type="NCBI Taxonomy" id="1428644"/>
    <lineage>
        <taxon>Bacteria</taxon>
        <taxon>Bacillati</taxon>
        <taxon>Actinomycetota</taxon>
        <taxon>Actinomycetes</taxon>
        <taxon>Kitasatosporales</taxon>
        <taxon>Streptomycetaceae</taxon>
        <taxon>Mangrovactinospora</taxon>
    </lineage>
</organism>
<accession>A0A1J7BL63</accession>
<dbReference type="PANTHER" id="PTHR43433">
    <property type="entry name" value="HYDROLASE, ALPHA/BETA FOLD FAMILY PROTEIN"/>
    <property type="match status" value="1"/>
</dbReference>
<dbReference type="SUPFAM" id="SSF53474">
    <property type="entry name" value="alpha/beta-Hydrolases"/>
    <property type="match status" value="1"/>
</dbReference>
<reference evidence="2 3" key="1">
    <citation type="submission" date="2016-10" db="EMBL/GenBank/DDBJ databases">
        <title>Genome sequence of Streptomyces gilvigriseus MUSC 26.</title>
        <authorList>
            <person name="Lee L.-H."/>
            <person name="Ser H.-L."/>
        </authorList>
    </citation>
    <scope>NUCLEOTIDE SEQUENCE [LARGE SCALE GENOMIC DNA]</scope>
    <source>
        <strain evidence="2 3">MUSC 26</strain>
    </source>
</reference>